<organism evidence="1 2">
    <name type="scientific">Rhizoclosmatium globosum</name>
    <dbReference type="NCBI Taxonomy" id="329046"/>
    <lineage>
        <taxon>Eukaryota</taxon>
        <taxon>Fungi</taxon>
        <taxon>Fungi incertae sedis</taxon>
        <taxon>Chytridiomycota</taxon>
        <taxon>Chytridiomycota incertae sedis</taxon>
        <taxon>Chytridiomycetes</taxon>
        <taxon>Chytridiales</taxon>
        <taxon>Chytriomycetaceae</taxon>
        <taxon>Rhizoclosmatium</taxon>
    </lineage>
</organism>
<dbReference type="Proteomes" id="UP000193642">
    <property type="component" value="Unassembled WGS sequence"/>
</dbReference>
<dbReference type="AlphaFoldDB" id="A0A1Y2BPN7"/>
<dbReference type="InterPro" id="IPR036770">
    <property type="entry name" value="Ankyrin_rpt-contain_sf"/>
</dbReference>
<proteinExistence type="predicted"/>
<evidence type="ECO:0000313" key="2">
    <source>
        <dbReference type="Proteomes" id="UP000193642"/>
    </source>
</evidence>
<dbReference type="EMBL" id="MCGO01000054">
    <property type="protein sequence ID" value="ORY36713.1"/>
    <property type="molecule type" value="Genomic_DNA"/>
</dbReference>
<evidence type="ECO:0008006" key="3">
    <source>
        <dbReference type="Google" id="ProtNLM"/>
    </source>
</evidence>
<name>A0A1Y2BPN7_9FUNG</name>
<evidence type="ECO:0000313" key="1">
    <source>
        <dbReference type="EMBL" id="ORY36713.1"/>
    </source>
</evidence>
<comment type="caution">
    <text evidence="1">The sequence shown here is derived from an EMBL/GenBank/DDBJ whole genome shotgun (WGS) entry which is preliminary data.</text>
</comment>
<dbReference type="OrthoDB" id="76098at2759"/>
<accession>A0A1Y2BPN7</accession>
<reference evidence="1 2" key="1">
    <citation type="submission" date="2016-07" db="EMBL/GenBank/DDBJ databases">
        <title>Pervasive Adenine N6-methylation of Active Genes in Fungi.</title>
        <authorList>
            <consortium name="DOE Joint Genome Institute"/>
            <person name="Mondo S.J."/>
            <person name="Dannebaum R.O."/>
            <person name="Kuo R.C."/>
            <person name="Labutti K."/>
            <person name="Haridas S."/>
            <person name="Kuo A."/>
            <person name="Salamov A."/>
            <person name="Ahrendt S.R."/>
            <person name="Lipzen A."/>
            <person name="Sullivan W."/>
            <person name="Andreopoulos W.B."/>
            <person name="Clum A."/>
            <person name="Lindquist E."/>
            <person name="Daum C."/>
            <person name="Ramamoorthy G.K."/>
            <person name="Gryganskyi A."/>
            <person name="Culley D."/>
            <person name="Magnuson J.K."/>
            <person name="James T.Y."/>
            <person name="O'Malley M.A."/>
            <person name="Stajich J.E."/>
            <person name="Spatafora J.W."/>
            <person name="Visel A."/>
            <person name="Grigoriev I.V."/>
        </authorList>
    </citation>
    <scope>NUCLEOTIDE SEQUENCE [LARGE SCALE GENOMIC DNA]</scope>
    <source>
        <strain evidence="1 2">JEL800</strain>
    </source>
</reference>
<keyword evidence="2" id="KW-1185">Reference proteome</keyword>
<protein>
    <recommendedName>
        <fullName evidence="3">Ankyrin</fullName>
    </recommendedName>
</protein>
<gene>
    <name evidence="1" type="ORF">BCR33DRAFT_742661</name>
</gene>
<dbReference type="SUPFAM" id="SSF48403">
    <property type="entry name" value="Ankyrin repeat"/>
    <property type="match status" value="1"/>
</dbReference>
<sequence>MVSLDHIQTFKVFLADKRFDPTCHLECAVICCDMGSLDVYLKIPRVNTSAVNYLLGFLVKINNRLAVMRLLEDPLVNPSFIENYALKAAAQNGYWDIVSCLLQDKRTVVDAETKADLDHLARMNARQVLKRLID</sequence>